<name>A0A6I6F795_9CLOT</name>
<dbReference type="InterPro" id="IPR015421">
    <property type="entry name" value="PyrdxlP-dep_Trfase_major"/>
</dbReference>
<keyword evidence="8" id="KW-1185">Reference proteome</keyword>
<evidence type="ECO:0000256" key="3">
    <source>
        <dbReference type="ARBA" id="ARBA00022679"/>
    </source>
</evidence>
<dbReference type="InterPro" id="IPR015422">
    <property type="entry name" value="PyrdxlP-dep_Trfase_small"/>
</dbReference>
<dbReference type="Gene3D" id="3.40.640.10">
    <property type="entry name" value="Type I PLP-dependent aspartate aminotransferase-like (Major domain)"/>
    <property type="match status" value="1"/>
</dbReference>
<dbReference type="NCBIfam" id="TIGR01326">
    <property type="entry name" value="OAH_OAS_sulfhy"/>
    <property type="match status" value="1"/>
</dbReference>
<dbReference type="GO" id="GO:0071269">
    <property type="term" value="P:L-homocysteine biosynthetic process"/>
    <property type="evidence" value="ECO:0007669"/>
    <property type="project" value="TreeGrafter"/>
</dbReference>
<dbReference type="SUPFAM" id="SSF53383">
    <property type="entry name" value="PLP-dependent transferases"/>
    <property type="match status" value="1"/>
</dbReference>
<evidence type="ECO:0000256" key="4">
    <source>
        <dbReference type="ARBA" id="ARBA00022898"/>
    </source>
</evidence>
<dbReference type="GO" id="GO:0004124">
    <property type="term" value="F:cysteine synthase activity"/>
    <property type="evidence" value="ECO:0007669"/>
    <property type="project" value="TreeGrafter"/>
</dbReference>
<dbReference type="FunFam" id="3.40.640.10:FF:000035">
    <property type="entry name" value="O-succinylhomoserine sulfhydrylase"/>
    <property type="match status" value="1"/>
</dbReference>
<keyword evidence="3 7" id="KW-0808">Transferase</keyword>
<dbReference type="InterPro" id="IPR006235">
    <property type="entry name" value="OAc-hSer/O-AcSer_sulfhydrylase"/>
</dbReference>
<proteinExistence type="inferred from homology"/>
<evidence type="ECO:0000313" key="7">
    <source>
        <dbReference type="EMBL" id="QGU96347.1"/>
    </source>
</evidence>
<dbReference type="GO" id="GO:0006535">
    <property type="term" value="P:cysteine biosynthetic process from serine"/>
    <property type="evidence" value="ECO:0007669"/>
    <property type="project" value="TreeGrafter"/>
</dbReference>
<protein>
    <submittedName>
        <fullName evidence="7">Bifunctional O-acetylhomoserine aminocarboxypropyltransferase/cysteine synthase</fullName>
        <ecNumber evidence="7">2.5.1.49</ecNumber>
    </submittedName>
</protein>
<dbReference type="InterPro" id="IPR015424">
    <property type="entry name" value="PyrdxlP-dep_Trfase"/>
</dbReference>
<dbReference type="AlphaFoldDB" id="A0A6I6F795"/>
<dbReference type="EC" id="2.5.1.49" evidence="7"/>
<dbReference type="PANTHER" id="PTHR43797">
    <property type="entry name" value="HOMOCYSTEINE/CYSTEINE SYNTHASE"/>
    <property type="match status" value="1"/>
</dbReference>
<feature type="modified residue" description="N6-(pyridoxal phosphate)lysine" evidence="5">
    <location>
        <position position="208"/>
    </location>
</feature>
<keyword evidence="4 5" id="KW-0663">Pyridoxal phosphate</keyword>
<reference evidence="7 8" key="1">
    <citation type="submission" date="2019-12" db="EMBL/GenBank/DDBJ databases">
        <title>Genome sequenceing of Clostridium bovifaecis.</title>
        <authorList>
            <person name="Yao Y."/>
        </authorList>
    </citation>
    <scope>NUCLEOTIDE SEQUENCE [LARGE SCALE GENOMIC DNA]</scope>
    <source>
        <strain evidence="7 8">BXX</strain>
    </source>
</reference>
<comment type="similarity">
    <text evidence="2 6">Belongs to the trans-sulfuration enzymes family.</text>
</comment>
<accession>A0A6I6F795</accession>
<evidence type="ECO:0000256" key="6">
    <source>
        <dbReference type="RuleBase" id="RU362118"/>
    </source>
</evidence>
<dbReference type="CDD" id="cd00614">
    <property type="entry name" value="CGS_like"/>
    <property type="match status" value="1"/>
</dbReference>
<dbReference type="PANTHER" id="PTHR43797:SF3">
    <property type="entry name" value="O-ACETYLHOMOSERINE SULFHYDRYLASE"/>
    <property type="match status" value="1"/>
</dbReference>
<evidence type="ECO:0000256" key="1">
    <source>
        <dbReference type="ARBA" id="ARBA00001933"/>
    </source>
</evidence>
<organism evidence="7 8">
    <name type="scientific">Clostridium bovifaecis</name>
    <dbReference type="NCBI Taxonomy" id="2184719"/>
    <lineage>
        <taxon>Bacteria</taxon>
        <taxon>Bacillati</taxon>
        <taxon>Bacillota</taxon>
        <taxon>Clostridia</taxon>
        <taxon>Eubacteriales</taxon>
        <taxon>Clostridiaceae</taxon>
        <taxon>Clostridium</taxon>
    </lineage>
</organism>
<dbReference type="Proteomes" id="UP000422764">
    <property type="component" value="Chromosome"/>
</dbReference>
<evidence type="ECO:0000256" key="5">
    <source>
        <dbReference type="PIRSR" id="PIRSR001434-2"/>
    </source>
</evidence>
<dbReference type="Gene3D" id="3.90.1150.10">
    <property type="entry name" value="Aspartate Aminotransferase, domain 1"/>
    <property type="match status" value="1"/>
</dbReference>
<dbReference type="EMBL" id="CP046522">
    <property type="protein sequence ID" value="QGU96347.1"/>
    <property type="molecule type" value="Genomic_DNA"/>
</dbReference>
<dbReference type="InterPro" id="IPR000277">
    <property type="entry name" value="Cys/Met-Metab_PyrdxlP-dep_enz"/>
</dbReference>
<evidence type="ECO:0000256" key="2">
    <source>
        <dbReference type="ARBA" id="ARBA00009077"/>
    </source>
</evidence>
<dbReference type="GO" id="GO:0030170">
    <property type="term" value="F:pyridoxal phosphate binding"/>
    <property type="evidence" value="ECO:0007669"/>
    <property type="project" value="InterPro"/>
</dbReference>
<dbReference type="GO" id="GO:0005737">
    <property type="term" value="C:cytoplasm"/>
    <property type="evidence" value="ECO:0007669"/>
    <property type="project" value="TreeGrafter"/>
</dbReference>
<dbReference type="Pfam" id="PF01053">
    <property type="entry name" value="Cys_Met_Meta_PP"/>
    <property type="match status" value="1"/>
</dbReference>
<sequence length="426" mass="46579">MSNSWKKGTICIQGGYTPKSGETRVLPIYQSTTYKYDDPDEVAALFDLEAEGHMYSRISNPTIAAYEEKIAQLEGGVGAVAVSSGQTATTLSILNICKSGEHLVAASTLYGGTFTLLSATLKKFGIGVTFIDPDAEEEEIIKKFRGNTRAIFGETIGNPGLNILDFEKFSRVAKKMRVPFIVDNTIATPYLCNPLKLGANIVVHSATKYIDGHASSIGGIIVDGGNFDWDNGKYPELTEPDPTYHGIRYVERFGNAAYIVKARVQLLRDLGVCASPFNAYLFNLGLETLHLRMREHSYNALRLAKYLESHENVSWVSYPLLESHSTYSLAQKYLPNGASGILTFGVKGGVEAGKQFIRNLKLAALVVHLGDARTSVIHPASTTHRQLTEEQQIAAGVAPDLIRVSVGIEDVEDIIKDFEQALRNLA</sequence>
<dbReference type="GO" id="GO:0019346">
    <property type="term" value="P:transsulfuration"/>
    <property type="evidence" value="ECO:0007669"/>
    <property type="project" value="InterPro"/>
</dbReference>
<dbReference type="GO" id="GO:0003961">
    <property type="term" value="F:O-acetylhomoserine aminocarboxypropyltransferase activity"/>
    <property type="evidence" value="ECO:0007669"/>
    <property type="project" value="UniProtKB-EC"/>
</dbReference>
<gene>
    <name evidence="7" type="ORF">GOM49_15705</name>
</gene>
<comment type="cofactor">
    <cofactor evidence="1 6">
        <name>pyridoxal 5'-phosphate</name>
        <dbReference type="ChEBI" id="CHEBI:597326"/>
    </cofactor>
</comment>
<evidence type="ECO:0000313" key="8">
    <source>
        <dbReference type="Proteomes" id="UP000422764"/>
    </source>
</evidence>
<dbReference type="PIRSF" id="PIRSF001434">
    <property type="entry name" value="CGS"/>
    <property type="match status" value="1"/>
</dbReference>